<name>A0A5C4LMB2_9HYPH</name>
<evidence type="ECO:0000313" key="2">
    <source>
        <dbReference type="Proteomes" id="UP000305267"/>
    </source>
</evidence>
<dbReference type="EMBL" id="VDDA01000001">
    <property type="protein sequence ID" value="TNC15909.1"/>
    <property type="molecule type" value="Genomic_DNA"/>
</dbReference>
<dbReference type="Pfam" id="PF07021">
    <property type="entry name" value="MetW"/>
    <property type="match status" value="1"/>
</dbReference>
<organism evidence="1 2">
    <name type="scientific">Methylobacterium terricola</name>
    <dbReference type="NCBI Taxonomy" id="2583531"/>
    <lineage>
        <taxon>Bacteria</taxon>
        <taxon>Pseudomonadati</taxon>
        <taxon>Pseudomonadota</taxon>
        <taxon>Alphaproteobacteria</taxon>
        <taxon>Hyphomicrobiales</taxon>
        <taxon>Methylobacteriaceae</taxon>
        <taxon>Methylobacterium</taxon>
    </lineage>
</organism>
<gene>
    <name evidence="1" type="primary">metW</name>
    <name evidence="1" type="ORF">FF100_01185</name>
</gene>
<dbReference type="RefSeq" id="WP_139033731.1">
    <property type="nucleotide sequence ID" value="NZ_VDDA01000001.1"/>
</dbReference>
<dbReference type="InterPro" id="IPR029063">
    <property type="entry name" value="SAM-dependent_MTases_sf"/>
</dbReference>
<proteinExistence type="predicted"/>
<dbReference type="NCBIfam" id="TIGR02081">
    <property type="entry name" value="metW"/>
    <property type="match status" value="1"/>
</dbReference>
<dbReference type="OrthoDB" id="9792690at2"/>
<sequence>MSSVTASLAPADLPQDATGSSRIDHLVMLNLVEPGSRVLDVGCGDGSLLALLRDRRGVDGRGIELSRQGVNACLAHGLPVIQGDADTDLAAYPDDAFDYVILSQTIQATRQPKVVLEHLLRIGRHAIVSFPNFGHWRVRSELLLRGRMPVTDTLPDPWYETPNIHHCTIRDFVGLCRLVGARIERASALDASGHPMRFALPWWVWNLVGTQGVFLLRRQ</sequence>
<protein>
    <submittedName>
        <fullName evidence="1">Methionine biosynthesis protein MetW</fullName>
    </submittedName>
</protein>
<reference evidence="1 2" key="1">
    <citation type="submission" date="2019-06" db="EMBL/GenBank/DDBJ databases">
        <title>Genome of Methylobacterium sp. 17Sr1-39.</title>
        <authorList>
            <person name="Seo T."/>
        </authorList>
    </citation>
    <scope>NUCLEOTIDE SEQUENCE [LARGE SCALE GENOMIC DNA]</scope>
    <source>
        <strain evidence="1 2">17Sr1-39</strain>
    </source>
</reference>
<dbReference type="InterPro" id="IPR010743">
    <property type="entry name" value="Methionine_synth_MetW"/>
</dbReference>
<accession>A0A5C4LMB2</accession>
<dbReference type="CDD" id="cd02440">
    <property type="entry name" value="AdoMet_MTases"/>
    <property type="match status" value="1"/>
</dbReference>
<dbReference type="Proteomes" id="UP000305267">
    <property type="component" value="Unassembled WGS sequence"/>
</dbReference>
<dbReference type="Gene3D" id="3.40.50.150">
    <property type="entry name" value="Vaccinia Virus protein VP39"/>
    <property type="match status" value="1"/>
</dbReference>
<dbReference type="SUPFAM" id="SSF53335">
    <property type="entry name" value="S-adenosyl-L-methionine-dependent methyltransferases"/>
    <property type="match status" value="1"/>
</dbReference>
<comment type="caution">
    <text evidence="1">The sequence shown here is derived from an EMBL/GenBank/DDBJ whole genome shotgun (WGS) entry which is preliminary data.</text>
</comment>
<keyword evidence="2" id="KW-1185">Reference proteome</keyword>
<evidence type="ECO:0000313" key="1">
    <source>
        <dbReference type="EMBL" id="TNC15909.1"/>
    </source>
</evidence>
<dbReference type="AlphaFoldDB" id="A0A5C4LMB2"/>